<dbReference type="InterPro" id="IPR008513">
    <property type="entry name" value="tRNA(Met)_cyd_acetate_ligase"/>
</dbReference>
<evidence type="ECO:0000256" key="2">
    <source>
        <dbReference type="ARBA" id="ARBA00022884"/>
    </source>
</evidence>
<dbReference type="Pfam" id="PF05636">
    <property type="entry name" value="HIGH_NTase1"/>
    <property type="match status" value="1"/>
</dbReference>
<comment type="catalytic activity">
    <reaction evidence="3">
        <text>cytidine(34) in elongator tRNA(Met) + acetate + ATP = N(4)-acetylcytidine(34) in elongator tRNA(Met) + AMP + diphosphate</text>
        <dbReference type="Rhea" id="RHEA:58144"/>
        <dbReference type="Rhea" id="RHEA-COMP:10693"/>
        <dbReference type="Rhea" id="RHEA-COMP:10694"/>
        <dbReference type="ChEBI" id="CHEBI:30089"/>
        <dbReference type="ChEBI" id="CHEBI:30616"/>
        <dbReference type="ChEBI" id="CHEBI:33019"/>
        <dbReference type="ChEBI" id="CHEBI:74900"/>
        <dbReference type="ChEBI" id="CHEBI:82748"/>
        <dbReference type="ChEBI" id="CHEBI:456215"/>
    </reaction>
</comment>
<keyword evidence="2 3" id="KW-0694">RNA-binding</keyword>
<evidence type="ECO:0000313" key="5">
    <source>
        <dbReference type="Proteomes" id="UP001519306"/>
    </source>
</evidence>
<evidence type="ECO:0000313" key="4">
    <source>
        <dbReference type="EMBL" id="MBP2025332.1"/>
    </source>
</evidence>
<keyword evidence="3" id="KW-0963">Cytoplasm</keyword>
<dbReference type="PANTHER" id="PTHR37825:SF1">
    <property type="entry name" value="TRNA(MET) CYTIDINE ACETATE LIGASE"/>
    <property type="match status" value="1"/>
</dbReference>
<comment type="caution">
    <text evidence="3">Lacks conserved residue(s) required for the propagation of feature annotation.</text>
</comment>
<organism evidence="4 5">
    <name type="scientific">Peptoniphilus stercorisuis</name>
    <dbReference type="NCBI Taxonomy" id="1436965"/>
    <lineage>
        <taxon>Bacteria</taxon>
        <taxon>Bacillati</taxon>
        <taxon>Bacillota</taxon>
        <taxon>Tissierellia</taxon>
        <taxon>Tissierellales</taxon>
        <taxon>Peptoniphilaceae</taxon>
        <taxon>Peptoniphilus</taxon>
    </lineage>
</organism>
<comment type="caution">
    <text evidence="4">The sequence shown here is derived from an EMBL/GenBank/DDBJ whole genome shotgun (WGS) entry which is preliminary data.</text>
</comment>
<dbReference type="Proteomes" id="UP001519306">
    <property type="component" value="Unassembled WGS sequence"/>
</dbReference>
<keyword evidence="1 3" id="KW-0819">tRNA processing</keyword>
<name>A0ABS4KC24_9FIRM</name>
<proteinExistence type="inferred from homology"/>
<keyword evidence="3" id="KW-0820">tRNA-binding</keyword>
<comment type="function">
    <text evidence="3">Catalyzes the formation of N(4)-acetylcytidine (ac(4)C) at the wobble position of elongator tRNA(Met), using acetate and ATP as substrates. First activates an acetate ion to form acetyladenylate (Ac-AMP) and then transfers the acetyl group to tRNA to form ac(4)C34.</text>
</comment>
<reference evidence="4 5" key="1">
    <citation type="submission" date="2021-03" db="EMBL/GenBank/DDBJ databases">
        <title>Genomic Encyclopedia of Type Strains, Phase IV (KMG-IV): sequencing the most valuable type-strain genomes for metagenomic binning, comparative biology and taxonomic classification.</title>
        <authorList>
            <person name="Goeker M."/>
        </authorList>
    </citation>
    <scope>NUCLEOTIDE SEQUENCE [LARGE SCALE GENOMIC DNA]</scope>
    <source>
        <strain evidence="4 5">DSM 27563</strain>
    </source>
</reference>
<gene>
    <name evidence="3" type="primary">tmcAL</name>
    <name evidence="4" type="ORF">J2Z71_000862</name>
</gene>
<keyword evidence="3" id="KW-0436">Ligase</keyword>
<feature type="binding site" evidence="3">
    <location>
        <position position="185"/>
    </location>
    <ligand>
        <name>ATP</name>
        <dbReference type="ChEBI" id="CHEBI:30616"/>
    </ligand>
</feature>
<dbReference type="InterPro" id="IPR004821">
    <property type="entry name" value="Cyt_trans-like"/>
</dbReference>
<feature type="binding site" evidence="3">
    <location>
        <position position="101"/>
    </location>
    <ligand>
        <name>ATP</name>
        <dbReference type="ChEBI" id="CHEBI:30616"/>
    </ligand>
</feature>
<dbReference type="Gene3D" id="3.40.50.620">
    <property type="entry name" value="HUPs"/>
    <property type="match status" value="1"/>
</dbReference>
<accession>A0ABS4KC24</accession>
<dbReference type="RefSeq" id="WP_210060618.1">
    <property type="nucleotide sequence ID" value="NZ_JAGGLJ010000006.1"/>
</dbReference>
<comment type="similarity">
    <text evidence="3">Belongs to the TmcAL family.</text>
</comment>
<dbReference type="EMBL" id="JAGGLJ010000006">
    <property type="protein sequence ID" value="MBP2025332.1"/>
    <property type="molecule type" value="Genomic_DNA"/>
</dbReference>
<feature type="binding site" evidence="3">
    <location>
        <begin position="7"/>
        <end position="20"/>
    </location>
    <ligand>
        <name>ATP</name>
        <dbReference type="ChEBI" id="CHEBI:30616"/>
    </ligand>
</feature>
<feature type="binding site" evidence="3">
    <location>
        <position position="160"/>
    </location>
    <ligand>
        <name>ATP</name>
        <dbReference type="ChEBI" id="CHEBI:30616"/>
    </ligand>
</feature>
<dbReference type="EC" id="6.3.4.-" evidence="3"/>
<dbReference type="InterPro" id="IPR014729">
    <property type="entry name" value="Rossmann-like_a/b/a_fold"/>
</dbReference>
<dbReference type="SUPFAM" id="SSF52374">
    <property type="entry name" value="Nucleotidylyl transferase"/>
    <property type="match status" value="1"/>
</dbReference>
<dbReference type="HAMAP" id="MF_01539">
    <property type="entry name" value="TmcAL"/>
    <property type="match status" value="1"/>
</dbReference>
<keyword evidence="5" id="KW-1185">Reference proteome</keyword>
<keyword evidence="3" id="KW-0067">ATP-binding</keyword>
<sequence length="398" mass="46483">MKTSAIIAEYNPFHNGHKYQIDKIKKQIDTNIVVIMSSNFTQRGTPAILNKYKRAEIAVENGANLVIELPIIYSSSNAEIFSKGAINILNSLNIIDYLYFGSEDTLENLVNISKKIKENENYSNDLIKKYLKEGYSYLISRELSYDFLNKNEIEILKKPNNILALEYIKSLDYFNSNILPKNIIRHKVDHNTDEILEGFSSASNIRNLIFENNINKIKSLVPTETFKEIKLNNINDFNNYFEIFKYLVLSNSINYNDYFDYEEGLNNRFLKFIYADNIFDFINLVSTKRYTKSRISRLINNIILDINKDLIKESFYTSYIRILAMDKNGANIVKKIKNANEDIFIINKFSSVNTSKDLILKNIAQKELEASNIYNMYSNKIINEDYFKSPYYKKELRG</sequence>
<keyword evidence="3" id="KW-0547">Nucleotide-binding</keyword>
<evidence type="ECO:0000256" key="3">
    <source>
        <dbReference type="HAMAP-Rule" id="MF_01539"/>
    </source>
</evidence>
<protein>
    <recommendedName>
        <fullName evidence="3">tRNA(Met) cytidine acetate ligase</fullName>
        <ecNumber evidence="3">6.3.4.-</ecNumber>
    </recommendedName>
</protein>
<dbReference type="PANTHER" id="PTHR37825">
    <property type="entry name" value="TRNA(MET) CYTIDINE ACETATE LIGASE"/>
    <property type="match status" value="1"/>
</dbReference>
<comment type="subcellular location">
    <subcellularLocation>
        <location evidence="3">Cytoplasm</location>
    </subcellularLocation>
</comment>
<dbReference type="NCBIfam" id="TIGR00125">
    <property type="entry name" value="cyt_tran_rel"/>
    <property type="match status" value="1"/>
</dbReference>
<evidence type="ECO:0000256" key="1">
    <source>
        <dbReference type="ARBA" id="ARBA00022694"/>
    </source>
</evidence>